<feature type="compositionally biased region" description="Polar residues" evidence="2">
    <location>
        <begin position="429"/>
        <end position="442"/>
    </location>
</feature>
<evidence type="ECO:0000256" key="1">
    <source>
        <dbReference type="SAM" id="Coils"/>
    </source>
</evidence>
<feature type="compositionally biased region" description="Basic and acidic residues" evidence="2">
    <location>
        <begin position="463"/>
        <end position="475"/>
    </location>
</feature>
<reference evidence="3" key="1">
    <citation type="submission" date="2016-01" db="EMBL/GenBank/DDBJ databases">
        <title>Reference transcriptome for the parasite Schistocephalus solidus: insights into the molecular evolution of parasitism.</title>
        <authorList>
            <person name="Hebert F.O."/>
            <person name="Grambauer S."/>
            <person name="Barber I."/>
            <person name="Landry C.R."/>
            <person name="Aubin-Horth N."/>
        </authorList>
    </citation>
    <scope>NUCLEOTIDE SEQUENCE</scope>
</reference>
<name>A0A0X3NM53_SCHSO</name>
<feature type="compositionally biased region" description="Polar residues" evidence="2">
    <location>
        <begin position="371"/>
        <end position="383"/>
    </location>
</feature>
<gene>
    <name evidence="3" type="ORF">TR161048</name>
</gene>
<evidence type="ECO:0000313" key="3">
    <source>
        <dbReference type="EMBL" id="JAP40989.1"/>
    </source>
</evidence>
<sequence>MDPDEPSFLSDLQSTKSCSQTSCRRVADQATHLVDALIIFKTWMIQTQAANRHQHEQHGSNGGNHQDNATPQILELALRRAERAENAVNRMRAGCLAMRRQVEVGLGYRREIERLRSEVQMCQRTIANYQSVINEGAEFRNDLKAELERARKAASVARAQLATELRRRTSSTSTSAAASTVPDFAYPLSPTSHNDLRAECDRLHKWLTSLREENRRLEASLVAKTSQEVCLSEKLERVRHLVSSQLAQLRKQQRSRRRLLDRTPSPTGLSWLRDVALHVGVPEEEVSELIKPSAIKTAAITASSPRRGRRRPHQLIHSVALESVLNDLSTTFSDISDDDVNGDIGNGNRMLPPPAPLRNTPLSHAADPARSQCSRLSPNSKPRSLSDDSDEGALRELTDQGEEEEEADKKKASLSRTQRRKRRLHDHSPSATTEKSARSVTVSPDRDGGARKRRCRRPTASADKSRAERVDENRTRGSLPPPPPPRRRRQR</sequence>
<dbReference type="EMBL" id="GEEE01022236">
    <property type="protein sequence ID" value="JAP40989.1"/>
    <property type="molecule type" value="Transcribed_RNA"/>
</dbReference>
<feature type="non-terminal residue" evidence="3">
    <location>
        <position position="491"/>
    </location>
</feature>
<dbReference type="AlphaFoldDB" id="A0A0X3NM53"/>
<feature type="region of interest" description="Disordered" evidence="2">
    <location>
        <begin position="334"/>
        <end position="491"/>
    </location>
</feature>
<keyword evidence="1" id="KW-0175">Coiled coil</keyword>
<feature type="coiled-coil region" evidence="1">
    <location>
        <begin position="74"/>
        <end position="164"/>
    </location>
</feature>
<proteinExistence type="predicted"/>
<organism evidence="3">
    <name type="scientific">Schistocephalus solidus</name>
    <name type="common">Tapeworm</name>
    <dbReference type="NCBI Taxonomy" id="70667"/>
    <lineage>
        <taxon>Eukaryota</taxon>
        <taxon>Metazoa</taxon>
        <taxon>Spiralia</taxon>
        <taxon>Lophotrochozoa</taxon>
        <taxon>Platyhelminthes</taxon>
        <taxon>Cestoda</taxon>
        <taxon>Eucestoda</taxon>
        <taxon>Diphyllobothriidea</taxon>
        <taxon>Diphyllobothriidae</taxon>
        <taxon>Schistocephalus</taxon>
    </lineage>
</organism>
<protein>
    <submittedName>
        <fullName evidence="3">Uncharacterized protein</fullName>
    </submittedName>
</protein>
<evidence type="ECO:0000256" key="2">
    <source>
        <dbReference type="SAM" id="MobiDB-lite"/>
    </source>
</evidence>
<accession>A0A0X3NM53</accession>